<accession>A0A085YYA6</accession>
<evidence type="ECO:0000313" key="4">
    <source>
        <dbReference type="Proteomes" id="UP000028703"/>
    </source>
</evidence>
<dbReference type="RefSeq" id="WP_034707755.1">
    <property type="nucleotide sequence ID" value="NZ_JPRO01000028.1"/>
</dbReference>
<dbReference type="STRING" id="421531.IX38_21150"/>
<dbReference type="SUPFAM" id="SSF50465">
    <property type="entry name" value="EF-Tu/eEF-1alpha/eIF2-gamma C-terminal domain"/>
    <property type="match status" value="1"/>
</dbReference>
<reference evidence="3 4" key="1">
    <citation type="submission" date="2014-07" db="EMBL/GenBank/DDBJ databases">
        <title>Genome of Chryseobacterium luteum DSM 18605.</title>
        <authorList>
            <person name="Stropko S.J."/>
            <person name="Pipes S.E."/>
            <person name="Newman J.D."/>
        </authorList>
    </citation>
    <scope>NUCLEOTIDE SEQUENCE [LARGE SCALE GENOMIC DNA]</scope>
    <source>
        <strain evidence="3 4">DSM 18605</strain>
    </source>
</reference>
<gene>
    <name evidence="3" type="ORF">IX38_21150</name>
</gene>
<dbReference type="eggNOG" id="ENOG5034361">
    <property type="taxonomic scope" value="Bacteria"/>
</dbReference>
<comment type="caution">
    <text evidence="3">The sequence shown here is derived from an EMBL/GenBank/DDBJ whole genome shotgun (WGS) entry which is preliminary data.</text>
</comment>
<sequence>MEKKPHFKATLTYLATEDGGIVTPVSSGFRTVIRFPYDNKDLIANQTFLETELVFPGDTVVADIILLEAKEALEKIYEGIDFDLLINSNTIGSGVITHIYRK</sequence>
<dbReference type="Gene3D" id="2.40.30.10">
    <property type="entry name" value="Translation factors"/>
    <property type="match status" value="1"/>
</dbReference>
<proteinExistence type="predicted"/>
<organism evidence="3 4">
    <name type="scientific">Chryseobacterium luteum</name>
    <dbReference type="NCBI Taxonomy" id="421531"/>
    <lineage>
        <taxon>Bacteria</taxon>
        <taxon>Pseudomonadati</taxon>
        <taxon>Bacteroidota</taxon>
        <taxon>Flavobacteriia</taxon>
        <taxon>Flavobacteriales</taxon>
        <taxon>Weeksellaceae</taxon>
        <taxon>Chryseobacterium group</taxon>
        <taxon>Chryseobacterium</taxon>
    </lineage>
</organism>
<dbReference type="EMBL" id="JPRO01000028">
    <property type="protein sequence ID" value="KFE97169.1"/>
    <property type="molecule type" value="Genomic_DNA"/>
</dbReference>
<dbReference type="InterPro" id="IPR009001">
    <property type="entry name" value="Transl_elong_EF1A/Init_IF2_C"/>
</dbReference>
<evidence type="ECO:0008006" key="5">
    <source>
        <dbReference type="Google" id="ProtNLM"/>
    </source>
</evidence>
<keyword evidence="1" id="KW-0547">Nucleotide-binding</keyword>
<evidence type="ECO:0000256" key="1">
    <source>
        <dbReference type="ARBA" id="ARBA00022741"/>
    </source>
</evidence>
<dbReference type="OrthoDB" id="292264at2"/>
<keyword evidence="2" id="KW-0342">GTP-binding</keyword>
<evidence type="ECO:0000313" key="3">
    <source>
        <dbReference type="EMBL" id="KFE97169.1"/>
    </source>
</evidence>
<keyword evidence="4" id="KW-1185">Reference proteome</keyword>
<dbReference type="GO" id="GO:0005525">
    <property type="term" value="F:GTP binding"/>
    <property type="evidence" value="ECO:0007669"/>
    <property type="project" value="UniProtKB-KW"/>
</dbReference>
<evidence type="ECO:0000256" key="2">
    <source>
        <dbReference type="ARBA" id="ARBA00023134"/>
    </source>
</evidence>
<name>A0A085YYA6_9FLAO</name>
<dbReference type="AlphaFoldDB" id="A0A085YYA6"/>
<protein>
    <recommendedName>
        <fullName evidence="5">Translation elongation factor EFTu/EF1A C-terminal domain-containing protein</fullName>
    </recommendedName>
</protein>
<dbReference type="Proteomes" id="UP000028703">
    <property type="component" value="Unassembled WGS sequence"/>
</dbReference>